<proteinExistence type="predicted"/>
<organism evidence="1 2">
    <name type="scientific">Crassaminicella thermophila</name>
    <dbReference type="NCBI Taxonomy" id="2599308"/>
    <lineage>
        <taxon>Bacteria</taxon>
        <taxon>Bacillati</taxon>
        <taxon>Bacillota</taxon>
        <taxon>Clostridia</taxon>
        <taxon>Eubacteriales</taxon>
        <taxon>Clostridiaceae</taxon>
        <taxon>Crassaminicella</taxon>
    </lineage>
</organism>
<protein>
    <submittedName>
        <fullName evidence="1">Diaminopimelate epimerase</fullName>
    </submittedName>
</protein>
<dbReference type="EMBL" id="CP042243">
    <property type="protein sequence ID" value="QEK13087.1"/>
    <property type="molecule type" value="Genomic_DNA"/>
</dbReference>
<dbReference type="InterPro" id="IPR058944">
    <property type="entry name" value="CntK-like"/>
</dbReference>
<dbReference type="Gene3D" id="3.10.310.10">
    <property type="entry name" value="Diaminopimelate Epimerase, Chain A, domain 1"/>
    <property type="match status" value="2"/>
</dbReference>
<accession>A0A5C0SHD1</accession>
<keyword evidence="2" id="KW-1185">Reference proteome</keyword>
<evidence type="ECO:0000313" key="2">
    <source>
        <dbReference type="Proteomes" id="UP000324646"/>
    </source>
</evidence>
<sequence length="278" mass="31309">MKLNFIKTNPTENMTVFVVDQIPRSKYIEVAQKIMNYNSIHAEQVGFIEKSSDVNNNACVRLHMMGGEFCGNATRALAATLAYKDHCTIDKLKDKMIIPLEVSGADEIIYCEVEATNDNTRFISSATMPLHKGVESCKIEYNENIYEGTLVHFSGIIHFIVNSRRIESKEAFFLKVKEKLNDLEYDALGIMFYNEEDIYIEPLVYVRETESLVWERGCGSGTAALGVALSHQFKKSVDVVVKQPGGELKIITKWNGNDVEYINLKGIVEIVAEGIVHI</sequence>
<evidence type="ECO:0000313" key="1">
    <source>
        <dbReference type="EMBL" id="QEK13087.1"/>
    </source>
</evidence>
<dbReference type="Pfam" id="PF26317">
    <property type="entry name" value="CntK_N"/>
    <property type="match status" value="1"/>
</dbReference>
<dbReference type="SUPFAM" id="SSF54506">
    <property type="entry name" value="Diaminopimelate epimerase-like"/>
    <property type="match status" value="2"/>
</dbReference>
<reference evidence="1 2" key="1">
    <citation type="submission" date="2019-07" db="EMBL/GenBank/DDBJ databases">
        <title>Complete genome of Crassaminicella thermophila SY095.</title>
        <authorList>
            <person name="Li X."/>
        </authorList>
    </citation>
    <scope>NUCLEOTIDE SEQUENCE [LARGE SCALE GENOMIC DNA]</scope>
    <source>
        <strain evidence="1 2">SY095</strain>
    </source>
</reference>
<name>A0A5C0SHD1_CRATE</name>
<dbReference type="Proteomes" id="UP000324646">
    <property type="component" value="Chromosome"/>
</dbReference>
<dbReference type="KEGG" id="crs:FQB35_12585"/>
<dbReference type="OrthoDB" id="9813391at2"/>
<dbReference type="RefSeq" id="WP_148810251.1">
    <property type="nucleotide sequence ID" value="NZ_CP042243.1"/>
</dbReference>
<dbReference type="AlphaFoldDB" id="A0A5C0SHD1"/>
<gene>
    <name evidence="1" type="ORF">FQB35_12585</name>
</gene>